<evidence type="ECO:0000256" key="3">
    <source>
        <dbReference type="ARBA" id="ARBA00023125"/>
    </source>
</evidence>
<reference evidence="7 8" key="1">
    <citation type="submission" date="2019-07" db="EMBL/GenBank/DDBJ databases">
        <title>Microlunatus dokdonensis sp. nov. isolated from the rhizospheric soil of the wild plant Elymus tsukushiensis.</title>
        <authorList>
            <person name="Ghim S.-Y."/>
            <person name="Hwang Y.-J."/>
            <person name="Son J.-S."/>
            <person name="Shin J.-H."/>
        </authorList>
    </citation>
    <scope>NUCLEOTIDE SEQUENCE [LARGE SCALE GENOMIC DNA]</scope>
    <source>
        <strain evidence="7 8">KUDC0627</strain>
    </source>
</reference>
<dbReference type="InterPro" id="IPR001647">
    <property type="entry name" value="HTH_TetR"/>
</dbReference>
<keyword evidence="8" id="KW-1185">Reference proteome</keyword>
<proteinExistence type="predicted"/>
<name>A0A516Q3L7_9ACTN</name>
<dbReference type="PANTHER" id="PTHR30055">
    <property type="entry name" value="HTH-TYPE TRANSCRIPTIONAL REGULATOR RUTR"/>
    <property type="match status" value="1"/>
</dbReference>
<dbReference type="GO" id="GO:0046677">
    <property type="term" value="P:response to antibiotic"/>
    <property type="evidence" value="ECO:0007669"/>
    <property type="project" value="InterPro"/>
</dbReference>
<dbReference type="EMBL" id="CP041692">
    <property type="protein sequence ID" value="QDP98020.1"/>
    <property type="molecule type" value="Genomic_DNA"/>
</dbReference>
<dbReference type="InterPro" id="IPR036271">
    <property type="entry name" value="Tet_transcr_reg_TetR-rel_C_sf"/>
</dbReference>
<dbReference type="InterPro" id="IPR004111">
    <property type="entry name" value="Repressor_TetR_C"/>
</dbReference>
<sequence>MPLDRDVVIRTALKLMDDDGLDALTLRKIASALDVKAPALYWHFQNKQQLLDEMATSMLRAATEETVDEGLPWPDQLRRQAGGFRRMLLSHRDGARLFGGTYLTDPSPVTAGEPLLRALIDVAGDLRSAVMVMRTLNCFVIGFVLEEQGVVDPSGRRDPRYDPAVRAERLDPDRFPLSSASSEYVWGDLDASFAAGVELIIGGFAAQLDQPPASKN</sequence>
<evidence type="ECO:0000313" key="7">
    <source>
        <dbReference type="EMBL" id="QDP98020.1"/>
    </source>
</evidence>
<dbReference type="Gene3D" id="1.10.10.60">
    <property type="entry name" value="Homeodomain-like"/>
    <property type="match status" value="1"/>
</dbReference>
<dbReference type="OrthoDB" id="329481at2"/>
<dbReference type="GO" id="GO:0000976">
    <property type="term" value="F:transcription cis-regulatory region binding"/>
    <property type="evidence" value="ECO:0007669"/>
    <property type="project" value="TreeGrafter"/>
</dbReference>
<evidence type="ECO:0000313" key="8">
    <source>
        <dbReference type="Proteomes" id="UP000319263"/>
    </source>
</evidence>
<dbReference type="Pfam" id="PF00440">
    <property type="entry name" value="TetR_N"/>
    <property type="match status" value="1"/>
</dbReference>
<dbReference type="SUPFAM" id="SSF48498">
    <property type="entry name" value="Tetracyclin repressor-like, C-terminal domain"/>
    <property type="match status" value="1"/>
</dbReference>
<evidence type="ECO:0000256" key="4">
    <source>
        <dbReference type="ARBA" id="ARBA00023163"/>
    </source>
</evidence>
<keyword evidence="4" id="KW-0804">Transcription</keyword>
<dbReference type="InterPro" id="IPR009057">
    <property type="entry name" value="Homeodomain-like_sf"/>
</dbReference>
<keyword evidence="3 5" id="KW-0238">DNA-binding</keyword>
<dbReference type="InterPro" id="IPR003012">
    <property type="entry name" value="Tet_transcr_reg_TetR"/>
</dbReference>
<evidence type="ECO:0000259" key="6">
    <source>
        <dbReference type="PROSITE" id="PS50977"/>
    </source>
</evidence>
<dbReference type="Gene3D" id="1.10.357.10">
    <property type="entry name" value="Tetracycline Repressor, domain 2"/>
    <property type="match status" value="1"/>
</dbReference>
<dbReference type="GO" id="GO:0003700">
    <property type="term" value="F:DNA-binding transcription factor activity"/>
    <property type="evidence" value="ECO:0007669"/>
    <property type="project" value="TreeGrafter"/>
</dbReference>
<feature type="domain" description="HTH tetR-type" evidence="6">
    <location>
        <begin position="2"/>
        <end position="62"/>
    </location>
</feature>
<evidence type="ECO:0000256" key="2">
    <source>
        <dbReference type="ARBA" id="ARBA00023015"/>
    </source>
</evidence>
<dbReference type="AlphaFoldDB" id="A0A516Q3L7"/>
<dbReference type="Proteomes" id="UP000319263">
    <property type="component" value="Chromosome"/>
</dbReference>
<keyword evidence="1" id="KW-0678">Repressor</keyword>
<dbReference type="PRINTS" id="PR00400">
    <property type="entry name" value="TETREPRESSOR"/>
</dbReference>
<protein>
    <submittedName>
        <fullName evidence="7">TetR family transcriptional regulator</fullName>
    </submittedName>
</protein>
<dbReference type="GO" id="GO:0045892">
    <property type="term" value="P:negative regulation of DNA-templated transcription"/>
    <property type="evidence" value="ECO:0007669"/>
    <property type="project" value="InterPro"/>
</dbReference>
<evidence type="ECO:0000256" key="5">
    <source>
        <dbReference type="PROSITE-ProRule" id="PRU00335"/>
    </source>
</evidence>
<dbReference type="SUPFAM" id="SSF46689">
    <property type="entry name" value="Homeodomain-like"/>
    <property type="match status" value="1"/>
</dbReference>
<dbReference type="KEGG" id="mik:FOE78_20850"/>
<feature type="DNA-binding region" description="H-T-H motif" evidence="5">
    <location>
        <begin position="25"/>
        <end position="44"/>
    </location>
</feature>
<evidence type="ECO:0000256" key="1">
    <source>
        <dbReference type="ARBA" id="ARBA00022491"/>
    </source>
</evidence>
<dbReference type="InterPro" id="IPR050109">
    <property type="entry name" value="HTH-type_TetR-like_transc_reg"/>
</dbReference>
<dbReference type="RefSeq" id="WP_143987967.1">
    <property type="nucleotide sequence ID" value="NZ_CP041692.1"/>
</dbReference>
<gene>
    <name evidence="7" type="ORF">FOE78_20850</name>
</gene>
<organism evidence="7 8">
    <name type="scientific">Microlunatus elymi</name>
    <dbReference type="NCBI Taxonomy" id="2596828"/>
    <lineage>
        <taxon>Bacteria</taxon>
        <taxon>Bacillati</taxon>
        <taxon>Actinomycetota</taxon>
        <taxon>Actinomycetes</taxon>
        <taxon>Propionibacteriales</taxon>
        <taxon>Propionibacteriaceae</taxon>
        <taxon>Microlunatus</taxon>
    </lineage>
</organism>
<dbReference type="PROSITE" id="PS50977">
    <property type="entry name" value="HTH_TETR_2"/>
    <property type="match status" value="1"/>
</dbReference>
<keyword evidence="2" id="KW-0805">Transcription regulation</keyword>
<accession>A0A516Q3L7</accession>
<dbReference type="PANTHER" id="PTHR30055:SF151">
    <property type="entry name" value="TRANSCRIPTIONAL REGULATORY PROTEIN"/>
    <property type="match status" value="1"/>
</dbReference>
<dbReference type="Pfam" id="PF02909">
    <property type="entry name" value="TetR_C_1"/>
    <property type="match status" value="1"/>
</dbReference>
<dbReference type="PRINTS" id="PR00455">
    <property type="entry name" value="HTHTETR"/>
</dbReference>